<accession>A0A1E2V9X7</accession>
<sequence>MSRELLRLSATELLGAYRKGDTTPTEVTQAMLAQIERHNPTVNAFCLVDQETTLEWAEASTKRWQEAQPQGLLDGVPVAIKDVFMTPMWPTLRGSKVVRPDSTLGKESPCISALTRHGYIPLGKTTTPELGWKGVTDSPLCGPTHNPWNPQKTAGGSSGGSASAIALGMGPLALGTDAGGSIRIPAGFSGIVGFKPTYGEVPHWPASPFGSLSHVGPMSWTVEDCALMMQVLSEPDPRDSQALPRHQEDYLSHLKDGIKGLKIAYSPDLGYADVDPDIAQTVAEAVRVFEALGATVVRTDPGFVNPMGAFSHLFYSGAANALRDLTMRQKEKMDPGLVEVAQKASRLSMLDYLGAHNERMSLSEKMALFHQKYDLLLTPTLPIAAFTANREVPEDWPSTRWPSWTPFTYPFNMTGQPALSVPCGFSREGLPISLQIVGPRFADSTVLQAGFAYQQAAPLTDRRPPMFDEAGGYDDEQGGGLLNRW</sequence>
<keyword evidence="4" id="KW-1185">Reference proteome</keyword>
<dbReference type="PANTHER" id="PTHR11895">
    <property type="entry name" value="TRANSAMIDASE"/>
    <property type="match status" value="1"/>
</dbReference>
<feature type="domain" description="Amidase" evidence="2">
    <location>
        <begin position="26"/>
        <end position="447"/>
    </location>
</feature>
<name>A0A1E2V9X7_9GAMM</name>
<evidence type="ECO:0000259" key="2">
    <source>
        <dbReference type="Pfam" id="PF01425"/>
    </source>
</evidence>
<evidence type="ECO:0000313" key="3">
    <source>
        <dbReference type="EMBL" id="ODC03791.1"/>
    </source>
</evidence>
<dbReference type="NCBIfam" id="NF004815">
    <property type="entry name" value="PRK06169.1"/>
    <property type="match status" value="1"/>
</dbReference>
<gene>
    <name evidence="3" type="ORF">BFW38_09815</name>
</gene>
<dbReference type="SUPFAM" id="SSF75304">
    <property type="entry name" value="Amidase signature (AS) enzymes"/>
    <property type="match status" value="1"/>
</dbReference>
<dbReference type="AlphaFoldDB" id="A0A1E2V9X7"/>
<proteinExistence type="inferred from homology"/>
<dbReference type="Pfam" id="PF01425">
    <property type="entry name" value="Amidase"/>
    <property type="match status" value="1"/>
</dbReference>
<evidence type="ECO:0000256" key="1">
    <source>
        <dbReference type="ARBA" id="ARBA00009199"/>
    </source>
</evidence>
<evidence type="ECO:0000313" key="4">
    <source>
        <dbReference type="Proteomes" id="UP000094291"/>
    </source>
</evidence>
<reference evidence="3 4" key="1">
    <citation type="submission" date="2016-08" db="EMBL/GenBank/DDBJ databases">
        <authorList>
            <person name="Seilhamer J.J."/>
        </authorList>
    </citation>
    <scope>NUCLEOTIDE SEQUENCE [LARGE SCALE GENOMIC DNA]</scope>
    <source>
        <strain evidence="3 4">PH27A</strain>
    </source>
</reference>
<dbReference type="InterPro" id="IPR036928">
    <property type="entry name" value="AS_sf"/>
</dbReference>
<dbReference type="InterPro" id="IPR000120">
    <property type="entry name" value="Amidase"/>
</dbReference>
<organism evidence="3 4">
    <name type="scientific">Terasakiispira papahanaumokuakeensis</name>
    <dbReference type="NCBI Taxonomy" id="197479"/>
    <lineage>
        <taxon>Bacteria</taxon>
        <taxon>Pseudomonadati</taxon>
        <taxon>Pseudomonadota</taxon>
        <taxon>Gammaproteobacteria</taxon>
        <taxon>Oceanospirillales</taxon>
        <taxon>Terasakiispira</taxon>
    </lineage>
</organism>
<dbReference type="PROSITE" id="PS00571">
    <property type="entry name" value="AMIDASES"/>
    <property type="match status" value="1"/>
</dbReference>
<comment type="caution">
    <text evidence="3">The sequence shown here is derived from an EMBL/GenBank/DDBJ whole genome shotgun (WGS) entry which is preliminary data.</text>
</comment>
<dbReference type="Gene3D" id="3.90.1300.10">
    <property type="entry name" value="Amidase signature (AS) domain"/>
    <property type="match status" value="1"/>
</dbReference>
<dbReference type="Proteomes" id="UP000094291">
    <property type="component" value="Unassembled WGS sequence"/>
</dbReference>
<dbReference type="GO" id="GO:0003824">
    <property type="term" value="F:catalytic activity"/>
    <property type="evidence" value="ECO:0007669"/>
    <property type="project" value="InterPro"/>
</dbReference>
<dbReference type="PANTHER" id="PTHR11895:SF7">
    <property type="entry name" value="GLUTAMYL-TRNA(GLN) AMIDOTRANSFERASE SUBUNIT A, MITOCHONDRIAL"/>
    <property type="match status" value="1"/>
</dbReference>
<protein>
    <submittedName>
        <fullName evidence="3">Amidase</fullName>
    </submittedName>
</protein>
<dbReference type="InterPro" id="IPR020556">
    <property type="entry name" value="Amidase_CS"/>
</dbReference>
<dbReference type="RefSeq" id="WP_068998313.1">
    <property type="nucleotide sequence ID" value="NZ_MDTQ01000001.1"/>
</dbReference>
<dbReference type="EMBL" id="MDTQ01000001">
    <property type="protein sequence ID" value="ODC03791.1"/>
    <property type="molecule type" value="Genomic_DNA"/>
</dbReference>
<dbReference type="OrthoDB" id="8872210at2"/>
<dbReference type="InterPro" id="IPR023631">
    <property type="entry name" value="Amidase_dom"/>
</dbReference>
<comment type="similarity">
    <text evidence="1">Belongs to the amidase family.</text>
</comment>
<dbReference type="STRING" id="197479.BFW38_09815"/>